<accession>A0ABW3TTJ1</accession>
<dbReference type="EMBL" id="JBHTLY010000005">
    <property type="protein sequence ID" value="MFD1202692.1"/>
    <property type="molecule type" value="Genomic_DNA"/>
</dbReference>
<dbReference type="RefSeq" id="WP_343960677.1">
    <property type="nucleotide sequence ID" value="NZ_BAAAKZ010000008.1"/>
</dbReference>
<sequence length="341" mass="35694">MPLNQPFPGHTLKATFDDIRRDLEGLIVRDAAGKPRAGVFPDHTGELFTRQNNMTIGVKAFRAAQVRGGVVLLSNDGVTMVTIPPAPSANRRIDLVYVTARSTAAPWSDTADTPTFGVQQGAASATPVAPTLPANLADALPLFTVETAAAATTTQSAIITQVFPYTASAGGTVLFRSLVELSAWTAGEGARAHVLNGGGEYVRGADGWKRRGTIAHALVTNDTQDGIGAGPVRIRGVEASFSLPAETLVECTIAFRGLGTNQGNVLALQLRDGTTVLRDWTRPANSVGTLSANRQEFSARVPLSAGDHTLTVWAFKADTTAGQITSAPTPAGPNELFVRGV</sequence>
<organism evidence="1 2">
    <name type="scientific">Leucobacter albus</name>
    <dbReference type="NCBI Taxonomy" id="272210"/>
    <lineage>
        <taxon>Bacteria</taxon>
        <taxon>Bacillati</taxon>
        <taxon>Actinomycetota</taxon>
        <taxon>Actinomycetes</taxon>
        <taxon>Micrococcales</taxon>
        <taxon>Microbacteriaceae</taxon>
        <taxon>Leucobacter</taxon>
    </lineage>
</organism>
<comment type="caution">
    <text evidence="1">The sequence shown here is derived from an EMBL/GenBank/DDBJ whole genome shotgun (WGS) entry which is preliminary data.</text>
</comment>
<protein>
    <submittedName>
        <fullName evidence="1">Uncharacterized protein</fullName>
    </submittedName>
</protein>
<evidence type="ECO:0000313" key="2">
    <source>
        <dbReference type="Proteomes" id="UP001597181"/>
    </source>
</evidence>
<reference evidence="2" key="1">
    <citation type="journal article" date="2019" name="Int. J. Syst. Evol. Microbiol.">
        <title>The Global Catalogue of Microorganisms (GCM) 10K type strain sequencing project: providing services to taxonomists for standard genome sequencing and annotation.</title>
        <authorList>
            <consortium name="The Broad Institute Genomics Platform"/>
            <consortium name="The Broad Institute Genome Sequencing Center for Infectious Disease"/>
            <person name="Wu L."/>
            <person name="Ma J."/>
        </authorList>
    </citation>
    <scope>NUCLEOTIDE SEQUENCE [LARGE SCALE GENOMIC DNA]</scope>
    <source>
        <strain evidence="2">CCUG 50213</strain>
    </source>
</reference>
<keyword evidence="2" id="KW-1185">Reference proteome</keyword>
<evidence type="ECO:0000313" key="1">
    <source>
        <dbReference type="EMBL" id="MFD1202692.1"/>
    </source>
</evidence>
<name>A0ABW3TTJ1_9MICO</name>
<dbReference type="Proteomes" id="UP001597181">
    <property type="component" value="Unassembled WGS sequence"/>
</dbReference>
<gene>
    <name evidence="1" type="ORF">ACFQ3U_12395</name>
</gene>
<proteinExistence type="predicted"/>